<proteinExistence type="predicted"/>
<dbReference type="KEGG" id="slau:SLA_5861"/>
<organism evidence="1 2">
    <name type="scientific">Streptomyces laurentii</name>
    <dbReference type="NCBI Taxonomy" id="39478"/>
    <lineage>
        <taxon>Bacteria</taxon>
        <taxon>Bacillati</taxon>
        <taxon>Actinomycetota</taxon>
        <taxon>Actinomycetes</taxon>
        <taxon>Kitasatosporales</taxon>
        <taxon>Streptomycetaceae</taxon>
        <taxon>Streptomyces</taxon>
    </lineage>
</organism>
<protein>
    <submittedName>
        <fullName evidence="1">Uncharacterized protein</fullName>
    </submittedName>
</protein>
<dbReference type="GO" id="GO:0003677">
    <property type="term" value="F:DNA binding"/>
    <property type="evidence" value="ECO:0007669"/>
    <property type="project" value="InterPro"/>
</dbReference>
<dbReference type="AlphaFoldDB" id="A0A160P7E5"/>
<evidence type="ECO:0000313" key="2">
    <source>
        <dbReference type="Proteomes" id="UP000217676"/>
    </source>
</evidence>
<dbReference type="EMBL" id="AP017424">
    <property type="protein sequence ID" value="BAU86730.1"/>
    <property type="molecule type" value="Genomic_DNA"/>
</dbReference>
<evidence type="ECO:0000313" key="1">
    <source>
        <dbReference type="EMBL" id="BAU86730.1"/>
    </source>
</evidence>
<gene>
    <name evidence="1" type="ORF">SLA_5861</name>
</gene>
<name>A0A160P7E5_STRLU</name>
<dbReference type="Proteomes" id="UP000217676">
    <property type="component" value="Chromosome"/>
</dbReference>
<dbReference type="SUPFAM" id="SSF47413">
    <property type="entry name" value="lambda repressor-like DNA-binding domains"/>
    <property type="match status" value="1"/>
</dbReference>
<dbReference type="InterPro" id="IPR010982">
    <property type="entry name" value="Lambda_DNA-bd_dom_sf"/>
</dbReference>
<reference evidence="1 2" key="1">
    <citation type="journal article" date="2016" name="Genome Announc.">
        <title>Complete Genome Sequence of Thiostrepton-Producing Streptomyces laurentii ATCC 31255.</title>
        <authorList>
            <person name="Doi K."/>
            <person name="Fujino Y."/>
            <person name="Nagayoshi Y."/>
            <person name="Ohshima T."/>
            <person name="Ogata S."/>
        </authorList>
    </citation>
    <scope>NUCLEOTIDE SEQUENCE [LARGE SCALE GENOMIC DNA]</scope>
    <source>
        <strain evidence="1 2">ATCC 31255</strain>
    </source>
</reference>
<accession>A0A160P7E5</accession>
<keyword evidence="2" id="KW-1185">Reference proteome</keyword>
<sequence>MFAGLNEVIRAGEEMRRLRAEMIRVLAGAGWTQDRLARLAGMSQPAVSKQVTGSHGAADTGGLALDQEDAPWLEGRLWGLAEAIAEEVAESGESTGSAGGGTARSARLTQALARGRKRFTERNVDALRRLVEEDLRTHRAALGPRHQEAREAYDRIARALDTGGAAGPYTEGTAPARRTLARQVQRMRLRRA</sequence>